<dbReference type="AlphaFoldDB" id="A0A0H4QKB4"/>
<dbReference type="Proteomes" id="UP000036106">
    <property type="component" value="Chromosome"/>
</dbReference>
<keyword evidence="1" id="KW-1133">Transmembrane helix</keyword>
<evidence type="ECO:0000256" key="1">
    <source>
        <dbReference type="SAM" id="Phobius"/>
    </source>
</evidence>
<dbReference type="InterPro" id="IPR038750">
    <property type="entry name" value="YczE/YyaS-like"/>
</dbReference>
<gene>
    <name evidence="2" type="ORF">ABM34_00965</name>
</gene>
<dbReference type="PATRIC" id="fig|1007676.4.peg.203"/>
<reference evidence="3" key="1">
    <citation type="submission" date="2015-07" db="EMBL/GenBank/DDBJ databases">
        <title>Lactobacillus ginsenosidimutans/EMML 3141/ whole genome sequencing.</title>
        <authorList>
            <person name="Kim M.K."/>
            <person name="Im W.-T."/>
            <person name="Srinivasan S."/>
            <person name="Lee J.-J."/>
        </authorList>
    </citation>
    <scope>NUCLEOTIDE SEQUENCE [LARGE SCALE GENOMIC DNA]</scope>
    <source>
        <strain evidence="3">EMML 3041</strain>
    </source>
</reference>
<dbReference type="STRING" id="1007676.ABM34_00965"/>
<dbReference type="Pfam" id="PF19700">
    <property type="entry name" value="DUF6198"/>
    <property type="match status" value="1"/>
</dbReference>
<sequence>MGSGIWTASAVNMHQWLGIDTGVLLIIIGVINALTNQILIHKIDIKRFVGQIIFVLFYGYFIDIFTWIFDQLGMPHYNIVARGFFAILGIVFFCIAISLYQRANIIMHPNDDTTNILRFHYLKGNATLSQVIDFIPPIIVVLISFIYTHQIYSINIATLFSIIFNGILIATADKYIWPGLKHNFTVKFQNRS</sequence>
<proteinExistence type="predicted"/>
<keyword evidence="1" id="KW-0812">Transmembrane</keyword>
<keyword evidence="1" id="KW-0472">Membrane</keyword>
<feature type="transmembrane region" description="Helical" evidence="1">
    <location>
        <begin position="126"/>
        <end position="146"/>
    </location>
</feature>
<evidence type="ECO:0000313" key="3">
    <source>
        <dbReference type="Proteomes" id="UP000036106"/>
    </source>
</evidence>
<keyword evidence="3" id="KW-1185">Reference proteome</keyword>
<feature type="transmembrane region" description="Helical" evidence="1">
    <location>
        <begin position="48"/>
        <end position="69"/>
    </location>
</feature>
<feature type="transmembrane region" description="Helical" evidence="1">
    <location>
        <begin position="81"/>
        <end position="100"/>
    </location>
</feature>
<dbReference type="OrthoDB" id="3237813at2"/>
<name>A0A0H4QKB4_9LACO</name>
<accession>A0A0H4QKB4</accession>
<evidence type="ECO:0000313" key="2">
    <source>
        <dbReference type="EMBL" id="AKP68357.1"/>
    </source>
</evidence>
<feature type="transmembrane region" description="Helical" evidence="1">
    <location>
        <begin position="16"/>
        <end position="36"/>
    </location>
</feature>
<dbReference type="RefSeq" id="WP_048706295.1">
    <property type="nucleotide sequence ID" value="NZ_CP012034.1"/>
</dbReference>
<dbReference type="KEGG" id="lgn:ABM34_00965"/>
<organism evidence="2 3">
    <name type="scientific">Companilactobacillus ginsenosidimutans</name>
    <dbReference type="NCBI Taxonomy" id="1007676"/>
    <lineage>
        <taxon>Bacteria</taxon>
        <taxon>Bacillati</taxon>
        <taxon>Bacillota</taxon>
        <taxon>Bacilli</taxon>
        <taxon>Lactobacillales</taxon>
        <taxon>Lactobacillaceae</taxon>
        <taxon>Companilactobacillus</taxon>
    </lineage>
</organism>
<dbReference type="EMBL" id="CP012034">
    <property type="protein sequence ID" value="AKP68357.1"/>
    <property type="molecule type" value="Genomic_DNA"/>
</dbReference>
<protein>
    <submittedName>
        <fullName evidence="2">Membrane protein</fullName>
    </submittedName>
</protein>
<feature type="transmembrane region" description="Helical" evidence="1">
    <location>
        <begin position="152"/>
        <end position="172"/>
    </location>
</feature>